<accession>A0A7J6T1F2</accession>
<evidence type="ECO:0000313" key="2">
    <source>
        <dbReference type="Proteomes" id="UP000553632"/>
    </source>
</evidence>
<comment type="caution">
    <text evidence="1">The sequence shown here is derived from an EMBL/GenBank/DDBJ whole genome shotgun (WGS) entry which is preliminary data.</text>
</comment>
<protein>
    <submittedName>
        <fullName evidence="1">WD repeat domain 31</fullName>
    </submittedName>
</protein>
<dbReference type="EMBL" id="JABANO010014285">
    <property type="protein sequence ID" value="KAF4738831.1"/>
    <property type="molecule type" value="Genomic_DNA"/>
</dbReference>
<dbReference type="SUPFAM" id="SSF50978">
    <property type="entry name" value="WD40 repeat-like"/>
    <property type="match status" value="1"/>
</dbReference>
<reference evidence="1 2" key="1">
    <citation type="submission" date="2020-04" db="EMBL/GenBank/DDBJ databases">
        <title>Perkinsus olseni comparative genomics.</title>
        <authorList>
            <person name="Bogema D.R."/>
        </authorList>
    </citation>
    <scope>NUCLEOTIDE SEQUENCE [LARGE SCALE GENOMIC DNA]</scope>
    <source>
        <strain evidence="1 2">ATCC PRA-207</strain>
    </source>
</reference>
<keyword evidence="2" id="KW-1185">Reference proteome</keyword>
<proteinExistence type="predicted"/>
<gene>
    <name evidence="1" type="primary">WDR31</name>
    <name evidence="1" type="ORF">FOZ63_002987</name>
</gene>
<dbReference type="AlphaFoldDB" id="A0A7J6T1F2"/>
<sequence length="156" mass="16316">MVCLPCCSRSSYHPEGEDSSTSARAMKVSIGDIITSVAFLEGPSSGRQLLLADVDGCLSALGSRPWPSAWSEDWHCRAHQGGINEVAPLEYGHFLTCSVDKTAAVWSTTTGGREPVEVGRLTGGHDRSVASVAGCLRVSDDGSLTSGEGAFSGGWQ</sequence>
<dbReference type="InterPro" id="IPR036322">
    <property type="entry name" value="WD40_repeat_dom_sf"/>
</dbReference>
<organism evidence="1 2">
    <name type="scientific">Perkinsus olseni</name>
    <name type="common">Perkinsus atlanticus</name>
    <dbReference type="NCBI Taxonomy" id="32597"/>
    <lineage>
        <taxon>Eukaryota</taxon>
        <taxon>Sar</taxon>
        <taxon>Alveolata</taxon>
        <taxon>Perkinsozoa</taxon>
        <taxon>Perkinsea</taxon>
        <taxon>Perkinsida</taxon>
        <taxon>Perkinsidae</taxon>
        <taxon>Perkinsus</taxon>
    </lineage>
</organism>
<dbReference type="Gene3D" id="2.130.10.10">
    <property type="entry name" value="YVTN repeat-like/Quinoprotein amine dehydrogenase"/>
    <property type="match status" value="1"/>
</dbReference>
<dbReference type="InterPro" id="IPR015943">
    <property type="entry name" value="WD40/YVTN_repeat-like_dom_sf"/>
</dbReference>
<evidence type="ECO:0000313" key="1">
    <source>
        <dbReference type="EMBL" id="KAF4738831.1"/>
    </source>
</evidence>
<name>A0A7J6T1F2_PEROL</name>
<dbReference type="Proteomes" id="UP000553632">
    <property type="component" value="Unassembled WGS sequence"/>
</dbReference>